<evidence type="ECO:0000256" key="1">
    <source>
        <dbReference type="ARBA" id="ARBA00004496"/>
    </source>
</evidence>
<keyword evidence="3" id="KW-0479">Metal-binding</keyword>
<dbReference type="PANTHER" id="PTHR36438:SF1">
    <property type="entry name" value="IRON-SULFUR CLUSTER REPAIR PROTEIN YTFE"/>
    <property type="match status" value="1"/>
</dbReference>
<dbReference type="Gene3D" id="1.10.3910.10">
    <property type="entry name" value="SP0561-like"/>
    <property type="match status" value="1"/>
</dbReference>
<dbReference type="GO" id="GO:0005737">
    <property type="term" value="C:cytoplasm"/>
    <property type="evidence" value="ECO:0007669"/>
    <property type="project" value="UniProtKB-SubCell"/>
</dbReference>
<evidence type="ECO:0000313" key="7">
    <source>
        <dbReference type="EMBL" id="AGB40409.1"/>
    </source>
</evidence>
<comment type="subcellular location">
    <subcellularLocation>
        <location evidence="1">Cytoplasm</location>
    </subcellularLocation>
</comment>
<accession>L0K7T0</accession>
<reference evidence="8" key="1">
    <citation type="submission" date="2012-02" db="EMBL/GenBank/DDBJ databases">
        <title>The complete genome of Halobacteroides halobius DSM 5150.</title>
        <authorList>
            <person name="Lucas S."/>
            <person name="Copeland A."/>
            <person name="Lapidus A."/>
            <person name="Glavina del Rio T."/>
            <person name="Dalin E."/>
            <person name="Tice H."/>
            <person name="Bruce D."/>
            <person name="Goodwin L."/>
            <person name="Pitluck S."/>
            <person name="Peters L."/>
            <person name="Mikhailova N."/>
            <person name="Gu W."/>
            <person name="Kyrpides N."/>
            <person name="Mavromatis K."/>
            <person name="Ivanova N."/>
            <person name="Brettin T."/>
            <person name="Detter J.C."/>
            <person name="Han C."/>
            <person name="Larimer F."/>
            <person name="Land M."/>
            <person name="Hauser L."/>
            <person name="Markowitz V."/>
            <person name="Cheng J.-F."/>
            <person name="Hugenholtz P."/>
            <person name="Woyke T."/>
            <person name="Wu D."/>
            <person name="Tindall B."/>
            <person name="Pomrenke H."/>
            <person name="Brambilla E."/>
            <person name="Klenk H.-P."/>
            <person name="Eisen J.A."/>
        </authorList>
    </citation>
    <scope>NUCLEOTIDE SEQUENCE [LARGE SCALE GENOMIC DNA]</scope>
    <source>
        <strain evidence="8">ATCC 35273 / DSM 5150 / MD-1</strain>
    </source>
</reference>
<evidence type="ECO:0000313" key="8">
    <source>
        <dbReference type="Proteomes" id="UP000010880"/>
    </source>
</evidence>
<organism evidence="7 8">
    <name type="scientific">Halobacteroides halobius (strain ATCC 35273 / DSM 5150 / MD-1)</name>
    <dbReference type="NCBI Taxonomy" id="748449"/>
    <lineage>
        <taxon>Bacteria</taxon>
        <taxon>Bacillati</taxon>
        <taxon>Bacillota</taxon>
        <taxon>Clostridia</taxon>
        <taxon>Halanaerobiales</taxon>
        <taxon>Halobacteroidaceae</taxon>
        <taxon>Halobacteroides</taxon>
    </lineage>
</organism>
<name>L0K7T0_HALHC</name>
<dbReference type="PATRIC" id="fig|748449.3.peg.386"/>
<dbReference type="STRING" id="748449.Halha_0414"/>
<dbReference type="RefSeq" id="WP_015326135.1">
    <property type="nucleotide sequence ID" value="NC_019978.1"/>
</dbReference>
<evidence type="ECO:0000256" key="4">
    <source>
        <dbReference type="ARBA" id="ARBA00023004"/>
    </source>
</evidence>
<evidence type="ECO:0000256" key="2">
    <source>
        <dbReference type="ARBA" id="ARBA00022490"/>
    </source>
</evidence>
<dbReference type="InterPro" id="IPR019903">
    <property type="entry name" value="RIC_family"/>
</dbReference>
<keyword evidence="2" id="KW-0963">Cytoplasm</keyword>
<dbReference type="Proteomes" id="UP000010880">
    <property type="component" value="Chromosome"/>
</dbReference>
<evidence type="ECO:0000256" key="5">
    <source>
        <dbReference type="SAM" id="Coils"/>
    </source>
</evidence>
<dbReference type="OrthoDB" id="9797132at2"/>
<feature type="coiled-coil region" evidence="5">
    <location>
        <begin position="41"/>
        <end position="76"/>
    </location>
</feature>
<proteinExistence type="predicted"/>
<dbReference type="Pfam" id="PF01814">
    <property type="entry name" value="Hemerythrin"/>
    <property type="match status" value="1"/>
</dbReference>
<feature type="domain" description="Hemerythrin-like" evidence="6">
    <location>
        <begin position="85"/>
        <end position="230"/>
    </location>
</feature>
<dbReference type="HOGENOM" id="CLU_076075_0_1_9"/>
<dbReference type="eggNOG" id="COG2846">
    <property type="taxonomic scope" value="Bacteria"/>
</dbReference>
<dbReference type="InterPro" id="IPR012312">
    <property type="entry name" value="Hemerythrin-like"/>
</dbReference>
<dbReference type="InterPro" id="IPR038062">
    <property type="entry name" value="ScdA-like_N_sf"/>
</dbReference>
<keyword evidence="4" id="KW-0408">Iron</keyword>
<dbReference type="EMBL" id="CP003359">
    <property type="protein sequence ID" value="AGB40409.1"/>
    <property type="molecule type" value="Genomic_DNA"/>
</dbReference>
<evidence type="ECO:0000256" key="3">
    <source>
        <dbReference type="ARBA" id="ARBA00022723"/>
    </source>
</evidence>
<keyword evidence="8" id="KW-1185">Reference proteome</keyword>
<dbReference type="SUPFAM" id="SSF140683">
    <property type="entry name" value="SP0561-like"/>
    <property type="match status" value="1"/>
</dbReference>
<keyword evidence="5" id="KW-0175">Coiled coil</keyword>
<dbReference type="Pfam" id="PF04405">
    <property type="entry name" value="ScdA_N"/>
    <property type="match status" value="1"/>
</dbReference>
<dbReference type="PANTHER" id="PTHR36438">
    <property type="entry name" value="IRON-SULFUR CLUSTER REPAIR PROTEIN YTFE"/>
    <property type="match status" value="1"/>
</dbReference>
<dbReference type="KEGG" id="hhl:Halha_0414"/>
<dbReference type="AlphaFoldDB" id="L0K7T0"/>
<gene>
    <name evidence="7" type="ordered locus">Halha_0414</name>
</gene>
<sequence length="232" mass="27271">MFTAKDKIGEIATKFPAAMSIFQKYGIDFCCGGDRPLAEAIEEQELDKEQLMEEINTVYQEKEAELEEINDNWEETSSSDLIDYIVGQHHTFLKDKLPEISELVIKILRVHGINHEEELTKVHRLFHNLKIDLEQHLLKEEEIVFPAIKKYEQNTKEEKQVNGFSRVDELKHEHDQAGDIIKELREVTADYNVPDDGCKTYERTYQLLEELETDLFQHIHLENNILFTRLKQ</sequence>
<dbReference type="Gene3D" id="1.20.120.520">
    <property type="entry name" value="nmb1532 protein domain like"/>
    <property type="match status" value="1"/>
</dbReference>
<evidence type="ECO:0000259" key="6">
    <source>
        <dbReference type="Pfam" id="PF01814"/>
    </source>
</evidence>
<dbReference type="GO" id="GO:0046872">
    <property type="term" value="F:metal ion binding"/>
    <property type="evidence" value="ECO:0007669"/>
    <property type="project" value="UniProtKB-KW"/>
</dbReference>
<protein>
    <submittedName>
        <fullName evidence="7">Iron-sulfur cluster repair di-iron protein</fullName>
    </submittedName>
</protein>
<dbReference type="NCBIfam" id="TIGR03652">
    <property type="entry name" value="FeS_repair_RIC"/>
    <property type="match status" value="1"/>
</dbReference>